<sequence length="1490" mass="165259">MAHRFVDADPTGDWSAEACRTVATDLTSSIDLGDYRDAIIEIIVWMHFGVTELGERVHTLTGREYHASPQQLLSMLYTFRDIVQEQREQIEDQQRFRLVGLDKLQATVEQVEELRASLASKQARLEAANQEANDRLQRMVEQQQAAEMEREASLALQEALHKQEAMLEEQRASVLDELAEAEPAVLHAQAAVSNIKKQHLSEVRSMANPPAPVKLAMESVCILLGHYIDGWKSVQSILRRDDFISTVVHLDTAHALPRAIRERVRHEYLDRREYNYEAIHRASTACGPLAQWVMAQVRYADILERIGPLRERVAALEDEAAATRAEAAQAQETLAAIEKSIGAYKREYADLIRETQALTHEMEAVQKRVQRSMQLLEGLSGERERWEQGREAFQAQIRTVLGDSLLCAAMIAYAGFFDQACRTMLWHAWQSRLETLAIPVRTSLSLADTLSTADERAAWHASGLPVDALSIDNAVMLQRCSRVPLLIDPSGRIVPFLMSLYGTDAAPVNVTSFLDGGCVQMIERALRFGTTLVITEAEHLDSILLPVLNREKRHTGGRVLVRVGTLDVDWSPTFRLVLVTRHSGLSLSPALFARVQIVNFTLTRQSMQDQALAQLLHVERPDMETQRSSLLATQNELQRRLQRLEQALLTALNETQGHILEDERVIQTLETLKAEVDDVAAQAASTTTLMQQVETSTQAYKPLADACSHLYFTLDLLTCLHPFYRFDRPFFQRIFERVLRLPRESEGNEEKRRGALYDALFTYTYLYTAPALLQADRLVLALVLAQLYCRAGPKAGALEGEDMQALLDGRETPTLAWAAHEKARHAADWDAWLSCPTPEQHPAPLPAKEDEVDALVRQALLLRTYRPDRLEPALMQLLRAVVGVSWLEMPLPTLAEIAEHVDATTPIAVCGVSGYDASAAVEACAVSQQQACTAIMLGTHDAHAQADAALSSASKAGTWVLLQNAHLAPTWIADVPSRLATWQSDPHSRIWMTCELTPSVPTALMDAAQVVMYEPPAGLKAGLLTAWHALQARPTTPGPMERERVYMLVSVVHTIALERTRHAPLGWSQAYEFFDTDLEAAWQAVDTCLAAAMTHAAQSHLAPDDIPWDALQTLLAQGVYGGRMETDVDRRMLDALLGHVLCEEAFASEFVIAPHATQPWIAPDGGKRATWHAWIQALPEPQPVHWLLLAPAAERAVAATAAMRALERVAEVQRRAARAWSWEKDVDQPVATTTTTTAPAPVVAAIDAWLSLVPASLPASPATDMQDPWHRFWAQEQATAMAWLDRVRPVLAAWRQAQRTEPADVDAWLCEDRVPPTWQSGTAPTSLRAWLTYRQAQYAYAIAPPSVSEPVALARLASPTAYLTATRQMAARALSTSLELLHAHWCWDEPERAAPSTAWPLGAIQLDGAAWTDQGLVLNEGTTSTLDRSWLVWTQAPLTESATSLRIPLCLDAKRQTPILSAVVPLAEAHAPSTKAMAILHGIAAWPLPP</sequence>
<evidence type="ECO:0000259" key="16">
    <source>
        <dbReference type="Pfam" id="PF18198"/>
    </source>
</evidence>
<evidence type="ECO:0000313" key="19">
    <source>
        <dbReference type="Proteomes" id="UP000037751"/>
    </source>
</evidence>
<dbReference type="InterPro" id="IPR043160">
    <property type="entry name" value="Dynein_C_barrel"/>
</dbReference>
<evidence type="ECO:0000256" key="6">
    <source>
        <dbReference type="ARBA" id="ARBA00022741"/>
    </source>
</evidence>
<dbReference type="EMBL" id="LGAV01000007">
    <property type="protein sequence ID" value="KOS13169.1"/>
    <property type="molecule type" value="Genomic_DNA"/>
</dbReference>
<evidence type="ECO:0000259" key="15">
    <source>
        <dbReference type="Pfam" id="PF12781"/>
    </source>
</evidence>
<dbReference type="InterPro" id="IPR035706">
    <property type="entry name" value="AAA_9"/>
</dbReference>
<dbReference type="OrthoDB" id="447173at2759"/>
<comment type="similarity">
    <text evidence="2">Belongs to the dynein heavy chain family.</text>
</comment>
<evidence type="ECO:0000256" key="9">
    <source>
        <dbReference type="ARBA" id="ARBA00023054"/>
    </source>
</evidence>
<evidence type="ECO:0000259" key="17">
    <source>
        <dbReference type="Pfam" id="PF18199"/>
    </source>
</evidence>
<evidence type="ECO:0000313" key="18">
    <source>
        <dbReference type="EMBL" id="KOS13169.1"/>
    </source>
</evidence>
<keyword evidence="8" id="KW-0243">Dynein</keyword>
<dbReference type="Pfam" id="PF12777">
    <property type="entry name" value="MT"/>
    <property type="match status" value="1"/>
</dbReference>
<dbReference type="GO" id="GO:0072384">
    <property type="term" value="P:organelle transport along microtubule"/>
    <property type="evidence" value="ECO:0007669"/>
    <property type="project" value="UniProtKB-ARBA"/>
</dbReference>
<dbReference type="Pfam" id="PF03028">
    <property type="entry name" value="Dynein_heavy"/>
    <property type="match status" value="1"/>
</dbReference>
<feature type="domain" description="Dynein heavy chain ATP-binding dynein motor region" evidence="15">
    <location>
        <begin position="458"/>
        <end position="678"/>
    </location>
</feature>
<dbReference type="Pfam" id="PF18199">
    <property type="entry name" value="Dynein_C"/>
    <property type="match status" value="1"/>
</dbReference>
<organism evidence="18 19">
    <name type="scientific">Malassezia pachydermatis</name>
    <dbReference type="NCBI Taxonomy" id="77020"/>
    <lineage>
        <taxon>Eukaryota</taxon>
        <taxon>Fungi</taxon>
        <taxon>Dikarya</taxon>
        <taxon>Basidiomycota</taxon>
        <taxon>Ustilaginomycotina</taxon>
        <taxon>Malasseziomycetes</taxon>
        <taxon>Malasseziales</taxon>
        <taxon>Malasseziaceae</taxon>
        <taxon>Malassezia</taxon>
    </lineage>
</organism>
<dbReference type="InterPro" id="IPR041658">
    <property type="entry name" value="AAA_lid_11"/>
</dbReference>
<evidence type="ECO:0000256" key="11">
    <source>
        <dbReference type="ARBA" id="ARBA00023212"/>
    </source>
</evidence>
<gene>
    <name evidence="18" type="ORF">Malapachy_1667</name>
</gene>
<evidence type="ECO:0000259" key="14">
    <source>
        <dbReference type="Pfam" id="PF12777"/>
    </source>
</evidence>
<dbReference type="Proteomes" id="UP000037751">
    <property type="component" value="Unassembled WGS sequence"/>
</dbReference>
<dbReference type="STRING" id="77020.A0A0M9VNB0"/>
<keyword evidence="5" id="KW-0493">Microtubule</keyword>
<accession>A0A0M9VNB0</accession>
<dbReference type="InterPro" id="IPR027417">
    <property type="entry name" value="P-loop_NTPase"/>
</dbReference>
<dbReference type="Gene3D" id="1.10.8.720">
    <property type="entry name" value="Region D6 of dynein motor"/>
    <property type="match status" value="1"/>
</dbReference>
<dbReference type="Gene3D" id="3.40.50.300">
    <property type="entry name" value="P-loop containing nucleotide triphosphate hydrolases"/>
    <property type="match status" value="2"/>
</dbReference>
<feature type="domain" description="Dynein heavy chain coiled coil stalk" evidence="14">
    <location>
        <begin position="100"/>
        <end position="426"/>
    </location>
</feature>
<keyword evidence="19" id="KW-1185">Reference proteome</keyword>
<dbReference type="GO" id="GO:0008569">
    <property type="term" value="F:minus-end-directed microtubule motor activity"/>
    <property type="evidence" value="ECO:0007669"/>
    <property type="project" value="InterPro"/>
</dbReference>
<evidence type="ECO:0000256" key="3">
    <source>
        <dbReference type="ARBA" id="ARBA00022197"/>
    </source>
</evidence>
<feature type="coiled-coil region" evidence="12">
    <location>
        <begin position="101"/>
        <end position="149"/>
    </location>
</feature>
<feature type="domain" description="Dynein heavy chain C-terminal" evidence="17">
    <location>
        <begin position="1237"/>
        <end position="1456"/>
    </location>
</feature>
<keyword evidence="4" id="KW-0963">Cytoplasm</keyword>
<comment type="subcellular location">
    <subcellularLocation>
        <location evidence="1">Cytoplasm</location>
        <location evidence="1">Cytoskeleton</location>
    </subcellularLocation>
</comment>
<reference evidence="18 19" key="1">
    <citation type="submission" date="2015-07" db="EMBL/GenBank/DDBJ databases">
        <title>Draft Genome Sequence of Malassezia furfur CBS1878 and Malassezia pachydermatis CBS1879.</title>
        <authorList>
            <person name="Triana S."/>
            <person name="Ohm R."/>
            <person name="Gonzalez A."/>
            <person name="DeCock H."/>
            <person name="Restrepo S."/>
            <person name="Celis A."/>
        </authorList>
    </citation>
    <scope>NUCLEOTIDE SEQUENCE [LARGE SCALE GENOMIC DNA]</scope>
    <source>
        <strain evidence="18 19">CBS 1879</strain>
    </source>
</reference>
<dbReference type="Gene3D" id="1.20.920.20">
    <property type="match status" value="1"/>
</dbReference>
<evidence type="ECO:0000256" key="7">
    <source>
        <dbReference type="ARBA" id="ARBA00022840"/>
    </source>
</evidence>
<dbReference type="InterPro" id="IPR004273">
    <property type="entry name" value="Dynein_heavy_D6_P-loop"/>
</dbReference>
<dbReference type="GO" id="GO:0045505">
    <property type="term" value="F:dynein intermediate chain binding"/>
    <property type="evidence" value="ECO:0007669"/>
    <property type="project" value="InterPro"/>
</dbReference>
<dbReference type="PANTHER" id="PTHR45703:SF36">
    <property type="entry name" value="DYNEIN HEAVY CHAIN, CYTOPLASMIC"/>
    <property type="match status" value="1"/>
</dbReference>
<feature type="coiled-coil region" evidence="12">
    <location>
        <begin position="627"/>
        <end position="654"/>
    </location>
</feature>
<dbReference type="SUPFAM" id="SSF57997">
    <property type="entry name" value="Tropomyosin"/>
    <property type="match status" value="1"/>
</dbReference>
<protein>
    <recommendedName>
        <fullName evidence="3">Dynein heavy chain, cytoplasmic</fullName>
    </recommendedName>
</protein>
<evidence type="ECO:0000256" key="4">
    <source>
        <dbReference type="ARBA" id="ARBA00022490"/>
    </source>
</evidence>
<evidence type="ECO:0000256" key="1">
    <source>
        <dbReference type="ARBA" id="ARBA00004245"/>
    </source>
</evidence>
<dbReference type="InterPro" id="IPR024743">
    <property type="entry name" value="Dynein_HC_stalk"/>
</dbReference>
<dbReference type="InterPro" id="IPR042219">
    <property type="entry name" value="AAA_lid_11_sf"/>
</dbReference>
<dbReference type="GO" id="GO:0030286">
    <property type="term" value="C:dynein complex"/>
    <property type="evidence" value="ECO:0007669"/>
    <property type="project" value="UniProtKB-KW"/>
</dbReference>
<dbReference type="GO" id="GO:0051959">
    <property type="term" value="F:dynein light intermediate chain binding"/>
    <property type="evidence" value="ECO:0007669"/>
    <property type="project" value="InterPro"/>
</dbReference>
<dbReference type="Gene3D" id="1.10.8.1220">
    <property type="match status" value="1"/>
</dbReference>
<keyword evidence="7" id="KW-0067">ATP-binding</keyword>
<feature type="domain" description="Dynein heavy chain region D6 P-loop" evidence="13">
    <location>
        <begin position="903"/>
        <end position="1008"/>
    </location>
</feature>
<dbReference type="GeneID" id="28728044"/>
<evidence type="ECO:0000259" key="13">
    <source>
        <dbReference type="Pfam" id="PF03028"/>
    </source>
</evidence>
<keyword evidence="11" id="KW-0206">Cytoskeleton</keyword>
<feature type="coiled-coil region" evidence="12">
    <location>
        <begin position="313"/>
        <end position="368"/>
    </location>
</feature>
<evidence type="ECO:0000256" key="2">
    <source>
        <dbReference type="ARBA" id="ARBA00008887"/>
    </source>
</evidence>
<keyword evidence="6" id="KW-0547">Nucleotide-binding</keyword>
<feature type="domain" description="Dynein heavy chain AAA lid" evidence="16">
    <location>
        <begin position="1044"/>
        <end position="1191"/>
    </location>
</feature>
<proteinExistence type="inferred from homology"/>
<dbReference type="VEuPathDB" id="FungiDB:Malapachy_1667"/>
<dbReference type="Pfam" id="PF18198">
    <property type="entry name" value="AAA_lid_11"/>
    <property type="match status" value="1"/>
</dbReference>
<evidence type="ECO:0000256" key="12">
    <source>
        <dbReference type="SAM" id="Coils"/>
    </source>
</evidence>
<evidence type="ECO:0000256" key="10">
    <source>
        <dbReference type="ARBA" id="ARBA00023175"/>
    </source>
</evidence>
<dbReference type="Pfam" id="PF12781">
    <property type="entry name" value="AAA_9"/>
    <property type="match status" value="1"/>
</dbReference>
<dbReference type="Gene3D" id="6.10.140.1060">
    <property type="match status" value="1"/>
</dbReference>
<comment type="caution">
    <text evidence="18">The sequence shown here is derived from an EMBL/GenBank/DDBJ whole genome shotgun (WGS) entry which is preliminary data.</text>
</comment>
<dbReference type="GO" id="GO:0005524">
    <property type="term" value="F:ATP binding"/>
    <property type="evidence" value="ECO:0007669"/>
    <property type="project" value="UniProtKB-KW"/>
</dbReference>
<dbReference type="Gene3D" id="3.10.490.20">
    <property type="match status" value="1"/>
</dbReference>
<keyword evidence="9 12" id="KW-0175">Coiled coil</keyword>
<dbReference type="RefSeq" id="XP_017990801.1">
    <property type="nucleotide sequence ID" value="XM_018136169.1"/>
</dbReference>
<evidence type="ECO:0000256" key="8">
    <source>
        <dbReference type="ARBA" id="ARBA00023017"/>
    </source>
</evidence>
<dbReference type="FunFam" id="1.20.920.20:FF:000002">
    <property type="entry name" value="Cytoplasmic dynein 1 heavy chain"/>
    <property type="match status" value="1"/>
</dbReference>
<evidence type="ECO:0000256" key="5">
    <source>
        <dbReference type="ARBA" id="ARBA00022701"/>
    </source>
</evidence>
<dbReference type="InterPro" id="IPR026983">
    <property type="entry name" value="DHC"/>
</dbReference>
<dbReference type="PANTHER" id="PTHR45703">
    <property type="entry name" value="DYNEIN HEAVY CHAIN"/>
    <property type="match status" value="1"/>
</dbReference>
<dbReference type="GO" id="GO:0005874">
    <property type="term" value="C:microtubule"/>
    <property type="evidence" value="ECO:0007669"/>
    <property type="project" value="UniProtKB-KW"/>
</dbReference>
<name>A0A0M9VNB0_9BASI</name>
<dbReference type="GO" id="GO:0007097">
    <property type="term" value="P:nuclear migration"/>
    <property type="evidence" value="ECO:0007669"/>
    <property type="project" value="UniProtKB-ARBA"/>
</dbReference>
<dbReference type="InterPro" id="IPR041228">
    <property type="entry name" value="Dynein_C"/>
</dbReference>
<keyword evidence="10" id="KW-0505">Motor protein</keyword>